<dbReference type="InterPro" id="IPR017395">
    <property type="entry name" value="Chlorophyllase-like"/>
</dbReference>
<dbReference type="EMBL" id="JARAOO010000008">
    <property type="protein sequence ID" value="KAJ7960675.1"/>
    <property type="molecule type" value="Genomic_DNA"/>
</dbReference>
<dbReference type="GO" id="GO:0047746">
    <property type="term" value="F:chlorophyllase activity"/>
    <property type="evidence" value="ECO:0007669"/>
    <property type="project" value="TreeGrafter"/>
</dbReference>
<gene>
    <name evidence="1" type="ORF">O6P43_021085</name>
</gene>
<keyword evidence="2" id="KW-1185">Reference proteome</keyword>
<evidence type="ECO:0000313" key="1">
    <source>
        <dbReference type="EMBL" id="KAJ7960675.1"/>
    </source>
</evidence>
<name>A0AAD7PN15_QUISA</name>
<dbReference type="KEGG" id="qsa:O6P43_021085"/>
<dbReference type="AlphaFoldDB" id="A0AAD7PN15"/>
<reference evidence="1" key="1">
    <citation type="journal article" date="2023" name="Science">
        <title>Elucidation of the pathway for biosynthesis of saponin adjuvants from the soapbark tree.</title>
        <authorList>
            <person name="Reed J."/>
            <person name="Orme A."/>
            <person name="El-Demerdash A."/>
            <person name="Owen C."/>
            <person name="Martin L.B.B."/>
            <person name="Misra R.C."/>
            <person name="Kikuchi S."/>
            <person name="Rejzek M."/>
            <person name="Martin A.C."/>
            <person name="Harkess A."/>
            <person name="Leebens-Mack J."/>
            <person name="Louveau T."/>
            <person name="Stephenson M.J."/>
            <person name="Osbourn A."/>
        </authorList>
    </citation>
    <scope>NUCLEOTIDE SEQUENCE</scope>
    <source>
        <strain evidence="1">S10</strain>
    </source>
</reference>
<accession>A0AAD7PN15</accession>
<evidence type="ECO:0000313" key="2">
    <source>
        <dbReference type="Proteomes" id="UP001163823"/>
    </source>
</evidence>
<organism evidence="1 2">
    <name type="scientific">Quillaja saponaria</name>
    <name type="common">Soap bark tree</name>
    <dbReference type="NCBI Taxonomy" id="32244"/>
    <lineage>
        <taxon>Eukaryota</taxon>
        <taxon>Viridiplantae</taxon>
        <taxon>Streptophyta</taxon>
        <taxon>Embryophyta</taxon>
        <taxon>Tracheophyta</taxon>
        <taxon>Spermatophyta</taxon>
        <taxon>Magnoliopsida</taxon>
        <taxon>eudicotyledons</taxon>
        <taxon>Gunneridae</taxon>
        <taxon>Pentapetalae</taxon>
        <taxon>rosids</taxon>
        <taxon>fabids</taxon>
        <taxon>Fabales</taxon>
        <taxon>Quillajaceae</taxon>
        <taxon>Quillaja</taxon>
    </lineage>
</organism>
<dbReference type="Pfam" id="PF07224">
    <property type="entry name" value="Chlorophyllase"/>
    <property type="match status" value="1"/>
</dbReference>
<dbReference type="Proteomes" id="UP001163823">
    <property type="component" value="Chromosome 8"/>
</dbReference>
<sequence length="131" mass="14619">MFLSASNKFNRGEKIAAAVHHSLNTNRRVLLQETYFRTEEVNYAAKVTDWLSEGLQSLLPEKVEANLVRLALLRHSRGGKTTFSPAPWPCTSKFSVLLGLDPVAGATKGCRSLPHKLTYVPQFFNLSMQSL</sequence>
<dbReference type="PANTHER" id="PTHR33428:SF10">
    <property type="entry name" value="CHLOROPHYLLASE-1"/>
    <property type="match status" value="1"/>
</dbReference>
<comment type="caution">
    <text evidence="1">The sequence shown here is derived from an EMBL/GenBank/DDBJ whole genome shotgun (WGS) entry which is preliminary data.</text>
</comment>
<dbReference type="GO" id="GO:0015996">
    <property type="term" value="P:chlorophyll catabolic process"/>
    <property type="evidence" value="ECO:0007669"/>
    <property type="project" value="TreeGrafter"/>
</dbReference>
<dbReference type="PANTHER" id="PTHR33428">
    <property type="entry name" value="CHLOROPHYLLASE-2, CHLOROPLASTIC"/>
    <property type="match status" value="1"/>
</dbReference>
<proteinExistence type="predicted"/>
<protein>
    <submittedName>
        <fullName evidence="1">Chlorophyllase</fullName>
    </submittedName>
</protein>